<reference evidence="11 12" key="1">
    <citation type="submission" date="2024-01" db="EMBL/GenBank/DDBJ databases">
        <title>The genomes of 5 underutilized Papilionoideae crops provide insights into root nodulation and disease resistance.</title>
        <authorList>
            <person name="Yuan L."/>
        </authorList>
    </citation>
    <scope>NUCLEOTIDE SEQUENCE [LARGE SCALE GENOMIC DNA]</scope>
    <source>
        <strain evidence="11">LY-2023</strain>
        <tissue evidence="11">Leaf</tissue>
    </source>
</reference>
<dbReference type="CDD" id="cd21793">
    <property type="entry name" value="Rad21_Rec8_M_AtSYN1-like"/>
    <property type="match status" value="1"/>
</dbReference>
<dbReference type="Pfam" id="PF04825">
    <property type="entry name" value="Rad21_Rec8_N"/>
    <property type="match status" value="1"/>
</dbReference>
<dbReference type="InterPro" id="IPR006910">
    <property type="entry name" value="Rad21_Rec8_N"/>
</dbReference>
<dbReference type="InterPro" id="IPR006909">
    <property type="entry name" value="Rad21/Rec8_C_eu"/>
</dbReference>
<dbReference type="EMBL" id="JAYKXN010000004">
    <property type="protein sequence ID" value="KAK7295222.1"/>
    <property type="molecule type" value="Genomic_DNA"/>
</dbReference>
<dbReference type="GO" id="GO:0051301">
    <property type="term" value="P:cell division"/>
    <property type="evidence" value="ECO:0007669"/>
    <property type="project" value="UniProtKB-KW"/>
</dbReference>
<dbReference type="Pfam" id="PF04824">
    <property type="entry name" value="Rad21_Rec8"/>
    <property type="match status" value="1"/>
</dbReference>
<sequence length="1228" mass="135629">MFYSQFILAKKGPLGTIWIAAHLERKLRKNQVADTDIGVSVDSILFPDVPIALRLSSHLLLGVVRIYSRKVNYLFDDCSEALLKIKQAFRSTTVDLPPEESTAPYHSITLPETFDLDDFELPDNDLQGNYVDHHVSTRDQITLQDSMEGVVYTTSQFGLDERFGDGDASQIGLDLDEVLLNDKPAALEHDPQASHQKDEKKEEIDDLPTAEYAEGPSTPGLEEPNLFGTQMDQVNNEVTSADLISMETTQKGFSGEQRENDVIDCSLQNNGNDVLHPEDNDSNVVEVDSKRDEQEHLTCKFVTKDQENLTPNDHCSTSLPLTDSSNKEYPTTLAPESEGEMIGTSDVHVPEKEDLQNGVLMNNEPVPAPLDVTVTNCVVPGSVRVNENVASPSCSHLTSDQEDLSCKLLSDMDGSRVPGSDGHLEDNNTSSKNEAFKGIELFKTEGQSCPFDVAQVSNVISPLGSPGRPEVVDVEAQVPQELKETETLNHVSHEVVQPTESILQPCFSHFNQPAVSFIEGVKCHETDVSDPALGYRETTEPSVCKGKPGLEKSDMQLESQIFRDRVESIYKSATSDMPEPEKMLSFAHPHDSQANDLLMASTPDNHGISEGHTGAAGVTCISGKKRSFTESTLTVQSMDLESYGGAQSNRTAESIPDDDDLLSSILVGRRSSVLKIKPSPAVPEMVSTKRSRSAPRTSALKRKVHMDDMMVLHGDTIRQQLTNTEDIRRMRKKAPCTGHEILMIQRQFLEDEIFHESVFKDLSTNLTILRNETYDLTGLKVCDDGLDSSLIEKTNDQESYSRTNTEIHEVEGNNEPMAIQHQEDAEAQPTEILVLSESHQSEVNLGSHDIDVHLHTDIISHLEGLSISQNVEVNIDGGNIEVSEAENYSVGPGHEPSSLTDVFEKELGMPNDFAAPLPLMEKTNDLVGSIDTNRLSIPSDQNLNTFPILEGEFVENQGDRNEVGSIEHNTETGAEAQTNGLETNDLHISLASDAKGGDEYTDIQTSFNGDLPVEENGNKMLEGLNEDQVVASGMECDDKKDTKSGCILSEDTKVDCIESIAPALDEKESALNDEEYPACQEAGLQSVMCHEASAIRSPFVDQNDENDTVAIDTAFLNIGDDEMIDDDDDDDDDFVPSAEGTHLENSGWSSRTRNVAKYLQILFDKEDLHGRQSLHLDSILARKSRKEASRMFFETLVLKTRDYVHVEQTKPFANICIKPRMKLMKSTF</sequence>
<dbReference type="GO" id="GO:0007062">
    <property type="term" value="P:sister chromatid cohesion"/>
    <property type="evidence" value="ECO:0007669"/>
    <property type="project" value="InterPro"/>
</dbReference>
<feature type="compositionally biased region" description="Polar residues" evidence="8">
    <location>
        <begin position="308"/>
        <end position="329"/>
    </location>
</feature>
<dbReference type="GO" id="GO:0008278">
    <property type="term" value="C:cohesin complex"/>
    <property type="evidence" value="ECO:0007669"/>
    <property type="project" value="InterPro"/>
</dbReference>
<dbReference type="FunFam" id="1.10.10.580:FF:000002">
    <property type="entry name" value="Sister chromatid cohesion 1 protein 4"/>
    <property type="match status" value="1"/>
</dbReference>
<gene>
    <name evidence="11" type="ORF">RJT34_18127</name>
</gene>
<evidence type="ECO:0008006" key="13">
    <source>
        <dbReference type="Google" id="ProtNLM"/>
    </source>
</evidence>
<organism evidence="11 12">
    <name type="scientific">Clitoria ternatea</name>
    <name type="common">Butterfly pea</name>
    <dbReference type="NCBI Taxonomy" id="43366"/>
    <lineage>
        <taxon>Eukaryota</taxon>
        <taxon>Viridiplantae</taxon>
        <taxon>Streptophyta</taxon>
        <taxon>Embryophyta</taxon>
        <taxon>Tracheophyta</taxon>
        <taxon>Spermatophyta</taxon>
        <taxon>Magnoliopsida</taxon>
        <taxon>eudicotyledons</taxon>
        <taxon>Gunneridae</taxon>
        <taxon>Pentapetalae</taxon>
        <taxon>rosids</taxon>
        <taxon>fabids</taxon>
        <taxon>Fabales</taxon>
        <taxon>Fabaceae</taxon>
        <taxon>Papilionoideae</taxon>
        <taxon>50 kb inversion clade</taxon>
        <taxon>NPAAA clade</taxon>
        <taxon>indigoferoid/millettioid clade</taxon>
        <taxon>Phaseoleae</taxon>
        <taxon>Clitoria</taxon>
    </lineage>
</organism>
<feature type="compositionally biased region" description="Basic and acidic residues" evidence="8">
    <location>
        <begin position="187"/>
        <end position="203"/>
    </location>
</feature>
<dbReference type="GO" id="GO:0003682">
    <property type="term" value="F:chromatin binding"/>
    <property type="evidence" value="ECO:0007669"/>
    <property type="project" value="TreeGrafter"/>
</dbReference>
<feature type="domain" description="Rad21/Rec8-like protein N-terminal" evidence="10">
    <location>
        <begin position="1"/>
        <end position="101"/>
    </location>
</feature>
<keyword evidence="6" id="KW-0539">Nucleus</keyword>
<name>A0AAN9JAR4_CLITE</name>
<comment type="subcellular location">
    <subcellularLocation>
        <location evidence="1">Nucleus</location>
    </subcellularLocation>
</comment>
<protein>
    <recommendedName>
        <fullName evidence="13">Sister chromatid cohesion 1 protein 4-like</fullName>
    </recommendedName>
</protein>
<evidence type="ECO:0000256" key="5">
    <source>
        <dbReference type="ARBA" id="ARBA00022829"/>
    </source>
</evidence>
<evidence type="ECO:0000256" key="2">
    <source>
        <dbReference type="ARBA" id="ARBA00009870"/>
    </source>
</evidence>
<dbReference type="SUPFAM" id="SSF46785">
    <property type="entry name" value="Winged helix' DNA-binding domain"/>
    <property type="match status" value="1"/>
</dbReference>
<dbReference type="InterPro" id="IPR036390">
    <property type="entry name" value="WH_DNA-bd_sf"/>
</dbReference>
<evidence type="ECO:0000313" key="11">
    <source>
        <dbReference type="EMBL" id="KAK7295222.1"/>
    </source>
</evidence>
<evidence type="ECO:0000256" key="1">
    <source>
        <dbReference type="ARBA" id="ARBA00004123"/>
    </source>
</evidence>
<dbReference type="GO" id="GO:0007059">
    <property type="term" value="P:chromosome segregation"/>
    <property type="evidence" value="ECO:0007669"/>
    <property type="project" value="UniProtKB-KW"/>
</dbReference>
<dbReference type="PANTHER" id="PTHR12585">
    <property type="entry name" value="SCC1 / RAD21 FAMILY MEMBER"/>
    <property type="match status" value="1"/>
</dbReference>
<comment type="subunit">
    <text evidence="7">Component of the cohesin complex.</text>
</comment>
<evidence type="ECO:0000256" key="7">
    <source>
        <dbReference type="ARBA" id="ARBA00064543"/>
    </source>
</evidence>
<feature type="region of interest" description="Disordered" evidence="8">
    <location>
        <begin position="187"/>
        <end position="226"/>
    </location>
</feature>
<dbReference type="InterPro" id="IPR039781">
    <property type="entry name" value="Rad21/Rec8-like"/>
</dbReference>
<evidence type="ECO:0000256" key="4">
    <source>
        <dbReference type="ARBA" id="ARBA00022776"/>
    </source>
</evidence>
<feature type="region of interest" description="Disordered" evidence="8">
    <location>
        <begin position="307"/>
        <end position="341"/>
    </location>
</feature>
<comment type="caution">
    <text evidence="11">The sequence shown here is derived from an EMBL/GenBank/DDBJ whole genome shotgun (WGS) entry which is preliminary data.</text>
</comment>
<evidence type="ECO:0000256" key="8">
    <source>
        <dbReference type="SAM" id="MobiDB-lite"/>
    </source>
</evidence>
<keyword evidence="4" id="KW-0498">Mitosis</keyword>
<keyword evidence="4" id="KW-0131">Cell cycle</keyword>
<dbReference type="Proteomes" id="UP001359559">
    <property type="component" value="Unassembled WGS sequence"/>
</dbReference>
<dbReference type="InterPro" id="IPR023093">
    <property type="entry name" value="ScpA-like_C"/>
</dbReference>
<evidence type="ECO:0000256" key="6">
    <source>
        <dbReference type="ARBA" id="ARBA00023242"/>
    </source>
</evidence>
<dbReference type="GO" id="GO:1990414">
    <property type="term" value="P:replication-born double-strand break repair via sister chromatid exchange"/>
    <property type="evidence" value="ECO:0007669"/>
    <property type="project" value="TreeGrafter"/>
</dbReference>
<dbReference type="AlphaFoldDB" id="A0AAN9JAR4"/>
<accession>A0AAN9JAR4</accession>
<feature type="domain" description="Rad21/Rec8-like protein C-terminal eukaryotic" evidence="9">
    <location>
        <begin position="1171"/>
        <end position="1222"/>
    </location>
</feature>
<keyword evidence="12" id="KW-1185">Reference proteome</keyword>
<evidence type="ECO:0000313" key="12">
    <source>
        <dbReference type="Proteomes" id="UP001359559"/>
    </source>
</evidence>
<comment type="similarity">
    <text evidence="2">Belongs to the rad21 family.</text>
</comment>
<proteinExistence type="inferred from homology"/>
<keyword evidence="5" id="KW-0159">Chromosome partition</keyword>
<dbReference type="Gene3D" id="1.10.10.580">
    <property type="entry name" value="Structural maintenance of chromosome 1. Chain E"/>
    <property type="match status" value="1"/>
</dbReference>
<dbReference type="GO" id="GO:0005634">
    <property type="term" value="C:nucleus"/>
    <property type="evidence" value="ECO:0007669"/>
    <property type="project" value="UniProtKB-SubCell"/>
</dbReference>
<evidence type="ECO:0000256" key="3">
    <source>
        <dbReference type="ARBA" id="ARBA00022618"/>
    </source>
</evidence>
<dbReference type="PANTHER" id="PTHR12585:SF69">
    <property type="entry name" value="FI11703P"/>
    <property type="match status" value="1"/>
</dbReference>
<keyword evidence="3" id="KW-0132">Cell division</keyword>
<evidence type="ECO:0000259" key="9">
    <source>
        <dbReference type="Pfam" id="PF04824"/>
    </source>
</evidence>
<evidence type="ECO:0000259" key="10">
    <source>
        <dbReference type="Pfam" id="PF04825"/>
    </source>
</evidence>